<dbReference type="Proteomes" id="UP000240904">
    <property type="component" value="Unassembled WGS sequence"/>
</dbReference>
<evidence type="ECO:0000313" key="1">
    <source>
        <dbReference type="EMBL" id="PSW00290.1"/>
    </source>
</evidence>
<proteinExistence type="predicted"/>
<gene>
    <name evidence="1" type="ORF">C9I89_21315</name>
</gene>
<protein>
    <submittedName>
        <fullName evidence="1">Uncharacterized protein</fullName>
    </submittedName>
</protein>
<comment type="caution">
    <text evidence="1">The sequence shown here is derived from an EMBL/GenBank/DDBJ whole genome shotgun (WGS) entry which is preliminary data.</text>
</comment>
<name>A0A2T3MS59_9GAMM</name>
<keyword evidence="2" id="KW-1185">Reference proteome</keyword>
<reference evidence="1 2" key="1">
    <citation type="submission" date="2018-03" db="EMBL/GenBank/DDBJ databases">
        <title>Whole genome sequencing of Histamine producing bacteria.</title>
        <authorList>
            <person name="Butler K."/>
        </authorList>
    </citation>
    <scope>NUCLEOTIDE SEQUENCE [LARGE SCALE GENOMIC DNA]</scope>
    <source>
        <strain evidence="1 2">DSM 16190</strain>
    </source>
</reference>
<organism evidence="1 2">
    <name type="scientific">Photobacterium lipolyticum</name>
    <dbReference type="NCBI Taxonomy" id="266810"/>
    <lineage>
        <taxon>Bacteria</taxon>
        <taxon>Pseudomonadati</taxon>
        <taxon>Pseudomonadota</taxon>
        <taxon>Gammaproteobacteria</taxon>
        <taxon>Vibrionales</taxon>
        <taxon>Vibrionaceae</taxon>
        <taxon>Photobacterium</taxon>
    </lineage>
</organism>
<accession>A0A2T3MS59</accession>
<dbReference type="EMBL" id="PYMC01000026">
    <property type="protein sequence ID" value="PSW00290.1"/>
    <property type="molecule type" value="Genomic_DNA"/>
</dbReference>
<dbReference type="AlphaFoldDB" id="A0A2T3MS59"/>
<sequence>MVVTNPRVVHLADNLIVLLWICRNFSVSGDLQYCGWRGTIENAFYIQLNHLAGESIGIQSAVEAVGGSSNQETIYRVKFKSLKLFELYLAQEGIRCIAN</sequence>
<evidence type="ECO:0000313" key="2">
    <source>
        <dbReference type="Proteomes" id="UP000240904"/>
    </source>
</evidence>